<evidence type="ECO:0000313" key="2">
    <source>
        <dbReference type="EMBL" id="OQE09775.1"/>
    </source>
</evidence>
<proteinExistence type="predicted"/>
<comment type="caution">
    <text evidence="2">The sequence shown here is derived from an EMBL/GenBank/DDBJ whole genome shotgun (WGS) entry which is preliminary data.</text>
</comment>
<sequence>MTNTRQEIETQALYVLEKDSDQSDDTTTPLTPVGDTAAPTIRTKRKATGTPTAKKTQVDRPLPTSHIPAVYHMSNPAAAIAAYAAIKAVYARVQFDLRNLKSVLLEEGLIEDYDAEDEYSSSNESVDVFIDAK</sequence>
<dbReference type="Proteomes" id="UP000191518">
    <property type="component" value="Unassembled WGS sequence"/>
</dbReference>
<dbReference type="STRING" id="29845.A0A1V6S6U2"/>
<protein>
    <submittedName>
        <fullName evidence="2">Uncharacterized protein</fullName>
    </submittedName>
</protein>
<gene>
    <name evidence="2" type="ORF">PENVUL_c005G08040</name>
</gene>
<feature type="region of interest" description="Disordered" evidence="1">
    <location>
        <begin position="15"/>
        <end position="61"/>
    </location>
</feature>
<evidence type="ECO:0000313" key="3">
    <source>
        <dbReference type="Proteomes" id="UP000191518"/>
    </source>
</evidence>
<organism evidence="2 3">
    <name type="scientific">Penicillium vulpinum</name>
    <dbReference type="NCBI Taxonomy" id="29845"/>
    <lineage>
        <taxon>Eukaryota</taxon>
        <taxon>Fungi</taxon>
        <taxon>Dikarya</taxon>
        <taxon>Ascomycota</taxon>
        <taxon>Pezizomycotina</taxon>
        <taxon>Eurotiomycetes</taxon>
        <taxon>Eurotiomycetidae</taxon>
        <taxon>Eurotiales</taxon>
        <taxon>Aspergillaceae</taxon>
        <taxon>Penicillium</taxon>
    </lineage>
</organism>
<keyword evidence="3" id="KW-1185">Reference proteome</keyword>
<accession>A0A1V6S6U2</accession>
<reference evidence="3" key="1">
    <citation type="journal article" date="2017" name="Nat. Microbiol.">
        <title>Global analysis of biosynthetic gene clusters reveals vast potential of secondary metabolite production in Penicillium species.</title>
        <authorList>
            <person name="Nielsen J.C."/>
            <person name="Grijseels S."/>
            <person name="Prigent S."/>
            <person name="Ji B."/>
            <person name="Dainat J."/>
            <person name="Nielsen K.F."/>
            <person name="Frisvad J.C."/>
            <person name="Workman M."/>
            <person name="Nielsen J."/>
        </authorList>
    </citation>
    <scope>NUCLEOTIDE SEQUENCE [LARGE SCALE GENOMIC DNA]</scope>
    <source>
        <strain evidence="3">IBT 29486</strain>
    </source>
</reference>
<dbReference type="AlphaFoldDB" id="A0A1V6S6U2"/>
<name>A0A1V6S6U2_9EURO</name>
<evidence type="ECO:0000256" key="1">
    <source>
        <dbReference type="SAM" id="MobiDB-lite"/>
    </source>
</evidence>
<dbReference type="EMBL" id="MDYP01000005">
    <property type="protein sequence ID" value="OQE09775.1"/>
    <property type="molecule type" value="Genomic_DNA"/>
</dbReference>